<dbReference type="PROSITE" id="PS50835">
    <property type="entry name" value="IG_LIKE"/>
    <property type="match status" value="2"/>
</dbReference>
<evidence type="ECO:0000256" key="4">
    <source>
        <dbReference type="ARBA" id="ARBA00022692"/>
    </source>
</evidence>
<evidence type="ECO:0000259" key="14">
    <source>
        <dbReference type="PROSITE" id="PS50835"/>
    </source>
</evidence>
<dbReference type="CDD" id="cd05753">
    <property type="entry name" value="Ig2_FcgammaR_like"/>
    <property type="match status" value="1"/>
</dbReference>
<dbReference type="InterPro" id="IPR003599">
    <property type="entry name" value="Ig_sub"/>
</dbReference>
<evidence type="ECO:0000256" key="12">
    <source>
        <dbReference type="ARBA" id="ARBA00023319"/>
    </source>
</evidence>
<evidence type="ECO:0000256" key="8">
    <source>
        <dbReference type="ARBA" id="ARBA00023136"/>
    </source>
</evidence>
<evidence type="ECO:0000313" key="16">
    <source>
        <dbReference type="Proteomes" id="UP000823872"/>
    </source>
</evidence>
<feature type="domain" description="Ig-like" evidence="14">
    <location>
        <begin position="122"/>
        <end position="212"/>
    </location>
</feature>
<reference evidence="15" key="3">
    <citation type="submission" date="2025-09" db="UniProtKB">
        <authorList>
            <consortium name="Ensembl"/>
        </authorList>
    </citation>
    <scope>IDENTIFICATION</scope>
    <source>
        <strain evidence="15">breed Abyssinian</strain>
    </source>
</reference>
<reference evidence="15" key="2">
    <citation type="submission" date="2025-08" db="UniProtKB">
        <authorList>
            <consortium name="Ensembl"/>
        </authorList>
    </citation>
    <scope>IDENTIFICATION</scope>
    <source>
        <strain evidence="15">breed Abyssinian</strain>
    </source>
</reference>
<evidence type="ECO:0000256" key="3">
    <source>
        <dbReference type="ARBA" id="ARBA00022652"/>
    </source>
</evidence>
<dbReference type="Pfam" id="PF13895">
    <property type="entry name" value="Ig_2"/>
    <property type="match status" value="2"/>
</dbReference>
<dbReference type="PANTHER" id="PTHR11481:SF97">
    <property type="entry name" value="LOW AFFINITY IMMUNOGLOBULIN GAMMA FC REGION RECEPTOR II-B-RELATED"/>
    <property type="match status" value="1"/>
</dbReference>
<accession>A0ABI7XBL7</accession>
<keyword evidence="3" id="KW-0390">IgG-binding protein</keyword>
<evidence type="ECO:0000256" key="6">
    <source>
        <dbReference type="ARBA" id="ARBA00022737"/>
    </source>
</evidence>
<reference evidence="15 16" key="1">
    <citation type="submission" date="2021-02" db="EMBL/GenBank/DDBJ databases">
        <title>Safari Cat Assemblies.</title>
        <authorList>
            <person name="Bredemeyer K.R."/>
            <person name="Murphy W.J."/>
        </authorList>
    </citation>
    <scope>NUCLEOTIDE SEQUENCE [LARGE SCALE GENOMIC DNA]</scope>
</reference>
<dbReference type="GeneID" id="101087550"/>
<evidence type="ECO:0000256" key="2">
    <source>
        <dbReference type="ARBA" id="ARBA00022475"/>
    </source>
</evidence>
<evidence type="ECO:0000256" key="9">
    <source>
        <dbReference type="ARBA" id="ARBA00023157"/>
    </source>
</evidence>
<evidence type="ECO:0000256" key="10">
    <source>
        <dbReference type="ARBA" id="ARBA00023170"/>
    </source>
</evidence>
<dbReference type="InterPro" id="IPR007110">
    <property type="entry name" value="Ig-like_dom"/>
</dbReference>
<comment type="subcellular location">
    <subcellularLocation>
        <location evidence="1">Cell membrane</location>
        <topology evidence="1">Single-pass type I membrane protein</topology>
    </subcellularLocation>
</comment>
<dbReference type="Gene3D" id="2.60.40.10">
    <property type="entry name" value="Immunoglobulins"/>
    <property type="match status" value="2"/>
</dbReference>
<keyword evidence="9" id="KW-1015">Disulfide bond</keyword>
<keyword evidence="10" id="KW-0675">Receptor</keyword>
<keyword evidence="2" id="KW-1003">Cell membrane</keyword>
<dbReference type="RefSeq" id="XP_019676877.1">
    <property type="nucleotide sequence ID" value="XM_019821318.2"/>
</dbReference>
<feature type="transmembrane region" description="Helical" evidence="13">
    <location>
        <begin position="223"/>
        <end position="247"/>
    </location>
</feature>
<dbReference type="Ensembl" id="ENSFCTT00005030343.1">
    <property type="protein sequence ID" value="ENSFCTP00005019890.1"/>
    <property type="gene ID" value="ENSFCTG00005010829.1"/>
</dbReference>
<keyword evidence="12" id="KW-0393">Immunoglobulin domain</keyword>
<proteinExistence type="predicted"/>
<sequence>MQIPSTRPLPAARSDRAECVPCPPLGDMLLWTALLFLGPVLGTPGLPKAVVDLEPPWILVLREDDVTLKCQGAHTAGDHSIRWFHNGSSIPTQVRPNYSFKATEKDRGEYACQTDQTSLSDPVYLDVFSDWLVLQTPSLVFQKGEPIVLRCHSWRNKPLYKITFFQNGKSKQFSPTNSTFSIPRANLSHSGEYHCTGLIGKSLQASQPVAITVQGSSWSDSSVTVMIAVTVAGIAAVAILAAVVAWFRHRQKQTSGYPEHREMGETLPEEPGECSSPPGGLRCPAWGCQVDWSQQEAACPISRMLKMPPKLRLRMPSPIHFSCTRKP</sequence>
<keyword evidence="4 13" id="KW-0812">Transmembrane</keyword>
<dbReference type="SMART" id="SM00408">
    <property type="entry name" value="IGc2"/>
    <property type="match status" value="2"/>
</dbReference>
<evidence type="ECO:0000256" key="11">
    <source>
        <dbReference type="ARBA" id="ARBA00023180"/>
    </source>
</evidence>
<dbReference type="InterPro" id="IPR003598">
    <property type="entry name" value="Ig_sub2"/>
</dbReference>
<gene>
    <name evidence="15" type="primary">FCGR2B</name>
</gene>
<evidence type="ECO:0000313" key="15">
    <source>
        <dbReference type="Ensembl" id="ENSFCTP00005019890.1"/>
    </source>
</evidence>
<dbReference type="InterPro" id="IPR050488">
    <property type="entry name" value="Ig_Fc_receptor"/>
</dbReference>
<dbReference type="PANTHER" id="PTHR11481">
    <property type="entry name" value="IMMUNOGLOBULIN FC RECEPTOR"/>
    <property type="match status" value="1"/>
</dbReference>
<evidence type="ECO:0000256" key="5">
    <source>
        <dbReference type="ARBA" id="ARBA00022729"/>
    </source>
</evidence>
<dbReference type="GeneTree" id="ENSGT01050000244808"/>
<dbReference type="SUPFAM" id="SSF48726">
    <property type="entry name" value="Immunoglobulin"/>
    <property type="match status" value="2"/>
</dbReference>
<keyword evidence="11" id="KW-0325">Glycoprotein</keyword>
<dbReference type="InterPro" id="IPR013783">
    <property type="entry name" value="Ig-like_fold"/>
</dbReference>
<dbReference type="InterPro" id="IPR036179">
    <property type="entry name" value="Ig-like_dom_sf"/>
</dbReference>
<keyword evidence="7 13" id="KW-1133">Transmembrane helix</keyword>
<evidence type="ECO:0000256" key="7">
    <source>
        <dbReference type="ARBA" id="ARBA00022989"/>
    </source>
</evidence>
<organism evidence="15 16">
    <name type="scientific">Felis catus</name>
    <name type="common">Cat</name>
    <name type="synonym">Felis silvestris catus</name>
    <dbReference type="NCBI Taxonomy" id="9685"/>
    <lineage>
        <taxon>Eukaryota</taxon>
        <taxon>Metazoa</taxon>
        <taxon>Chordata</taxon>
        <taxon>Craniata</taxon>
        <taxon>Vertebrata</taxon>
        <taxon>Euteleostomi</taxon>
        <taxon>Mammalia</taxon>
        <taxon>Eutheria</taxon>
        <taxon>Laurasiatheria</taxon>
        <taxon>Carnivora</taxon>
        <taxon>Feliformia</taxon>
        <taxon>Felidae</taxon>
        <taxon>Felinae</taxon>
        <taxon>Felis</taxon>
    </lineage>
</organism>
<keyword evidence="6" id="KW-0677">Repeat</keyword>
<keyword evidence="5" id="KW-0732">Signal</keyword>
<name>A0ABI7XBL7_FELCA</name>
<evidence type="ECO:0000256" key="13">
    <source>
        <dbReference type="SAM" id="Phobius"/>
    </source>
</evidence>
<evidence type="ECO:0000256" key="1">
    <source>
        <dbReference type="ARBA" id="ARBA00004251"/>
    </source>
</evidence>
<dbReference type="SMART" id="SM00409">
    <property type="entry name" value="IG"/>
    <property type="match status" value="2"/>
</dbReference>
<feature type="domain" description="Ig-like" evidence="14">
    <location>
        <begin position="47"/>
        <end position="118"/>
    </location>
</feature>
<keyword evidence="8 13" id="KW-0472">Membrane</keyword>
<keyword evidence="16" id="KW-1185">Reference proteome</keyword>
<protein>
    <recommendedName>
        <fullName evidence="14">Ig-like domain-containing protein</fullName>
    </recommendedName>
</protein>
<dbReference type="Proteomes" id="UP000823872">
    <property type="component" value="Chromosome F1"/>
</dbReference>